<dbReference type="InParanoid" id="A0A448YRH4"/>
<dbReference type="PANTHER" id="PTHR21277">
    <property type="entry name" value="TRANSCRIPTIONAL ADAPTER 1"/>
    <property type="match status" value="1"/>
</dbReference>
<keyword evidence="7" id="KW-1185">Reference proteome</keyword>
<dbReference type="GO" id="GO:0006357">
    <property type="term" value="P:regulation of transcription by RNA polymerase II"/>
    <property type="evidence" value="ECO:0007669"/>
    <property type="project" value="TreeGrafter"/>
</dbReference>
<keyword evidence="4" id="KW-0539">Nucleus</keyword>
<dbReference type="GO" id="GO:0003713">
    <property type="term" value="F:transcription coactivator activity"/>
    <property type="evidence" value="ECO:0007669"/>
    <property type="project" value="TreeGrafter"/>
</dbReference>
<evidence type="ECO:0000313" key="6">
    <source>
        <dbReference type="EMBL" id="VEU23508.1"/>
    </source>
</evidence>
<feature type="region of interest" description="Disordered" evidence="5">
    <location>
        <begin position="1"/>
        <end position="21"/>
    </location>
</feature>
<dbReference type="CDD" id="cd22933">
    <property type="entry name" value="HFD_HFI1"/>
    <property type="match status" value="1"/>
</dbReference>
<feature type="compositionally biased region" description="Polar residues" evidence="5">
    <location>
        <begin position="419"/>
        <end position="437"/>
    </location>
</feature>
<name>A0A448YRH4_BRENA</name>
<proteinExistence type="predicted"/>
<evidence type="ECO:0000313" key="7">
    <source>
        <dbReference type="Proteomes" id="UP000290900"/>
    </source>
</evidence>
<sequence>MSVAAESKHSGEEGLGKDAANGISITNGSNGSLKRVKRVDIDDLVAVFQKRMGKNWDEYQIAVSLFLVGKLSRSELLEKLDTVLDNTTVRFHNQLLLANLANCVRAEPSDGMSTSGFGNQSQLNRKRKAGRSSQYDILKKDILSLPIRERKRLKNITRESGKKGMTNSTMVLTRQAILPKVPIQTPKVDTPQTKESVNATVAQASKWAQDVSNGFKAPLCSESYELPEKEALMTRMLGIAREHGLSGSVNPQAAQLLTVGLEYHLKALVEMALARVRERQQAQADFENPTKLTRKNKRITLTIEDMHDTLTLVPHLVDDCGSLYYMSDVLLKNDDDESLVQLQRQPREQLITNASEVNDGEVTKSTEIVTGDDDNSEVKENGNKEELLDGDTVEKPTGKRPLVHPKKYSPITYLLEPKTSVSTDGSQVAQEESTSKPNLALNDPSIGTPNDLNWLLNDLLAE</sequence>
<dbReference type="GO" id="GO:0000124">
    <property type="term" value="C:SAGA complex"/>
    <property type="evidence" value="ECO:0007669"/>
    <property type="project" value="TreeGrafter"/>
</dbReference>
<reference evidence="6 7" key="1">
    <citation type="submission" date="2018-12" db="EMBL/GenBank/DDBJ databases">
        <authorList>
            <person name="Tiukova I."/>
            <person name="Dainat J."/>
        </authorList>
    </citation>
    <scope>NUCLEOTIDE SEQUENCE [LARGE SCALE GENOMIC DNA]</scope>
</reference>
<comment type="subcellular location">
    <subcellularLocation>
        <location evidence="1">Nucleus</location>
    </subcellularLocation>
</comment>
<dbReference type="OrthoDB" id="10264870at2759"/>
<evidence type="ECO:0000256" key="2">
    <source>
        <dbReference type="ARBA" id="ARBA00023015"/>
    </source>
</evidence>
<dbReference type="Proteomes" id="UP000290900">
    <property type="component" value="Unassembled WGS sequence"/>
</dbReference>
<feature type="region of interest" description="Disordered" evidence="5">
    <location>
        <begin position="109"/>
        <end position="132"/>
    </location>
</feature>
<accession>A0A448YRH4</accession>
<keyword evidence="3" id="KW-0804">Transcription</keyword>
<organism evidence="6 7">
    <name type="scientific">Brettanomyces naardenensis</name>
    <name type="common">Yeast</name>
    <dbReference type="NCBI Taxonomy" id="13370"/>
    <lineage>
        <taxon>Eukaryota</taxon>
        <taxon>Fungi</taxon>
        <taxon>Dikarya</taxon>
        <taxon>Ascomycota</taxon>
        <taxon>Saccharomycotina</taxon>
        <taxon>Pichiomycetes</taxon>
        <taxon>Pichiales</taxon>
        <taxon>Pichiaceae</taxon>
        <taxon>Brettanomyces</taxon>
    </lineage>
</organism>
<gene>
    <name evidence="6" type="ORF">BRENAR_LOCUS4238</name>
</gene>
<evidence type="ECO:0000256" key="5">
    <source>
        <dbReference type="SAM" id="MobiDB-lite"/>
    </source>
</evidence>
<protein>
    <submittedName>
        <fullName evidence="6">DEKNAAC104536</fullName>
    </submittedName>
</protein>
<dbReference type="GO" id="GO:0005634">
    <property type="term" value="C:nucleus"/>
    <property type="evidence" value="ECO:0007669"/>
    <property type="project" value="UniProtKB-SubCell"/>
</dbReference>
<dbReference type="STRING" id="13370.A0A448YRH4"/>
<dbReference type="FunCoup" id="A0A448YRH4">
    <property type="interactions" value="1140"/>
</dbReference>
<evidence type="ECO:0000256" key="4">
    <source>
        <dbReference type="ARBA" id="ARBA00023242"/>
    </source>
</evidence>
<dbReference type="InterPro" id="IPR024738">
    <property type="entry name" value="Hfi1/Tada1"/>
</dbReference>
<dbReference type="Pfam" id="PF12767">
    <property type="entry name" value="SAGA-Tad1"/>
    <property type="match status" value="1"/>
</dbReference>
<feature type="compositionally biased region" description="Basic and acidic residues" evidence="5">
    <location>
        <begin position="1"/>
        <end position="16"/>
    </location>
</feature>
<feature type="compositionally biased region" description="Polar residues" evidence="5">
    <location>
        <begin position="111"/>
        <end position="123"/>
    </location>
</feature>
<keyword evidence="2" id="KW-0805">Transcription regulation</keyword>
<feature type="region of interest" description="Disordered" evidence="5">
    <location>
        <begin position="417"/>
        <end position="448"/>
    </location>
</feature>
<dbReference type="PANTHER" id="PTHR21277:SF5">
    <property type="entry name" value="TRANSCRIPTIONAL ADAPTER 1"/>
    <property type="match status" value="1"/>
</dbReference>
<evidence type="ECO:0000256" key="3">
    <source>
        <dbReference type="ARBA" id="ARBA00023163"/>
    </source>
</evidence>
<dbReference type="EMBL" id="CAACVR010000045">
    <property type="protein sequence ID" value="VEU23508.1"/>
    <property type="molecule type" value="Genomic_DNA"/>
</dbReference>
<evidence type="ECO:0000256" key="1">
    <source>
        <dbReference type="ARBA" id="ARBA00004123"/>
    </source>
</evidence>
<dbReference type="AlphaFoldDB" id="A0A448YRH4"/>